<sequence>MNRPLNFGVFVTPFHPVGQSPTVALEYDLERVGWLDRLGFDEAWFGEHHSGGYELIACPEVFIAAAAERTRHIRLGTGVVSLPYHHPLMVADRWVLLDHLTRGRVMFGTGPGALPSDAYMMGIDPVRQRPMMQESLEAILALFRAAPDERIHRQTDWFTLRDAALQMRPYTWPYPEISTAAMVSPSGPRLAGALGTSLLSLSMSVPGGFAALENAWQIVTEQADKAGRAEPDRANWRVLGIVHLADTRDQAIDDCTYGLQDFANYFGAAGFVPLSNSVDGTPPSPREFVAEYAAKGNCCIGTADDAIAYISGLLDQSGGFGTFLMLGHDWADPEATRHSYDLFARRVIPHFKGQLTPPRLSHEWAKGKRGELLGRAGEAVVNAIAEHTREAGN</sequence>
<dbReference type="SUPFAM" id="SSF51679">
    <property type="entry name" value="Bacterial luciferase-like"/>
    <property type="match status" value="1"/>
</dbReference>
<dbReference type="InterPro" id="IPR011251">
    <property type="entry name" value="Luciferase-like_dom"/>
</dbReference>
<dbReference type="PANTHER" id="PTHR30137:SF16">
    <property type="entry name" value="BLL0895 PROTEIN"/>
    <property type="match status" value="1"/>
</dbReference>
<evidence type="ECO:0000313" key="6">
    <source>
        <dbReference type="EMBL" id="STZ59136.1"/>
    </source>
</evidence>
<protein>
    <submittedName>
        <fullName evidence="6">Limonene 1,2-monooxygenase</fullName>
        <ecNumber evidence="6">1.14.-.-</ecNumber>
        <ecNumber evidence="6">1.14.13.107</ecNumber>
    </submittedName>
</protein>
<dbReference type="FunFam" id="3.20.20.30:FF:000007">
    <property type="entry name" value="Monooxygenase, mmyo"/>
    <property type="match status" value="1"/>
</dbReference>
<evidence type="ECO:0000256" key="2">
    <source>
        <dbReference type="ARBA" id="ARBA00022630"/>
    </source>
</evidence>
<dbReference type="OrthoDB" id="7903015at2"/>
<dbReference type="EC" id="1.14.13.107" evidence="6"/>
<dbReference type="GO" id="GO:0005829">
    <property type="term" value="C:cytosol"/>
    <property type="evidence" value="ECO:0007669"/>
    <property type="project" value="TreeGrafter"/>
</dbReference>
<keyword evidence="4 6" id="KW-0503">Monooxygenase</keyword>
<dbReference type="AlphaFoldDB" id="A0A378THU5"/>
<dbReference type="Proteomes" id="UP000254978">
    <property type="component" value="Unassembled WGS sequence"/>
</dbReference>
<dbReference type="InterPro" id="IPR050766">
    <property type="entry name" value="Bact_Lucif_Oxidored"/>
</dbReference>
<dbReference type="InterPro" id="IPR036661">
    <property type="entry name" value="Luciferase-like_sf"/>
</dbReference>
<dbReference type="GO" id="GO:0052601">
    <property type="term" value="F:limonene 1,2-monooxygenase [NAD(P)H) activity"/>
    <property type="evidence" value="ECO:0007669"/>
    <property type="project" value="UniProtKB-EC"/>
</dbReference>
<accession>A0A378THU5</accession>
<evidence type="ECO:0000313" key="7">
    <source>
        <dbReference type="Proteomes" id="UP000254978"/>
    </source>
</evidence>
<feature type="domain" description="Luciferase-like" evidence="5">
    <location>
        <begin position="6"/>
        <end position="255"/>
    </location>
</feature>
<dbReference type="EMBL" id="UGQT01000001">
    <property type="protein sequence ID" value="STZ59136.1"/>
    <property type="molecule type" value="Genomic_DNA"/>
</dbReference>
<evidence type="ECO:0000256" key="1">
    <source>
        <dbReference type="ARBA" id="ARBA00010426"/>
    </source>
</evidence>
<evidence type="ECO:0000259" key="5">
    <source>
        <dbReference type="Pfam" id="PF00296"/>
    </source>
</evidence>
<evidence type="ECO:0000256" key="3">
    <source>
        <dbReference type="ARBA" id="ARBA00023002"/>
    </source>
</evidence>
<proteinExistence type="inferred from homology"/>
<keyword evidence="3 6" id="KW-0560">Oxidoreductase</keyword>
<evidence type="ECO:0000256" key="4">
    <source>
        <dbReference type="ARBA" id="ARBA00023033"/>
    </source>
</evidence>
<organism evidence="6 7">
    <name type="scientific">Mycolicibacterium tokaiense</name>
    <dbReference type="NCBI Taxonomy" id="39695"/>
    <lineage>
        <taxon>Bacteria</taxon>
        <taxon>Bacillati</taxon>
        <taxon>Actinomycetota</taxon>
        <taxon>Actinomycetes</taxon>
        <taxon>Mycobacteriales</taxon>
        <taxon>Mycobacteriaceae</taxon>
        <taxon>Mycolicibacterium</taxon>
    </lineage>
</organism>
<comment type="similarity">
    <text evidence="1">Belongs to the bacterial luciferase oxidoreductase family.</text>
</comment>
<gene>
    <name evidence="6" type="primary">limB_4</name>
    <name evidence="6" type="ORF">NCTC10821_02658</name>
</gene>
<name>A0A378THU5_9MYCO</name>
<keyword evidence="2" id="KW-0285">Flavoprotein</keyword>
<dbReference type="Pfam" id="PF00296">
    <property type="entry name" value="Bac_luciferase"/>
    <property type="match status" value="1"/>
</dbReference>
<dbReference type="Gene3D" id="3.20.20.30">
    <property type="entry name" value="Luciferase-like domain"/>
    <property type="match status" value="1"/>
</dbReference>
<keyword evidence="7" id="KW-1185">Reference proteome</keyword>
<dbReference type="RefSeq" id="WP_115278737.1">
    <property type="nucleotide sequence ID" value="NZ_AP022600.1"/>
</dbReference>
<reference evidence="6 7" key="1">
    <citation type="submission" date="2018-06" db="EMBL/GenBank/DDBJ databases">
        <authorList>
            <consortium name="Pathogen Informatics"/>
            <person name="Doyle S."/>
        </authorList>
    </citation>
    <scope>NUCLEOTIDE SEQUENCE [LARGE SCALE GENOMIC DNA]</scope>
    <source>
        <strain evidence="6 7">NCTC10821</strain>
    </source>
</reference>
<dbReference type="EC" id="1.14.-.-" evidence="6"/>
<dbReference type="PANTHER" id="PTHR30137">
    <property type="entry name" value="LUCIFERASE-LIKE MONOOXYGENASE"/>
    <property type="match status" value="1"/>
</dbReference>